<sequence>MCGRPRRVIMSESMKRPSLCLNCGFEAMPGDDQWETVESPPLGVLTQCPDCGSTDVTNRW</sequence>
<reference evidence="1" key="1">
    <citation type="journal article" date="2014" name="Int. J. Syst. Evol. Microbiol.">
        <title>Complete genome sequence of Corynebacterium casei LMG S-19264T (=DSM 44701T), isolated from a smear-ripened cheese.</title>
        <authorList>
            <consortium name="US DOE Joint Genome Institute (JGI-PGF)"/>
            <person name="Walter F."/>
            <person name="Albersmeier A."/>
            <person name="Kalinowski J."/>
            <person name="Ruckert C."/>
        </authorList>
    </citation>
    <scope>NUCLEOTIDE SEQUENCE</scope>
    <source>
        <strain evidence="1">JCM 12289</strain>
    </source>
</reference>
<dbReference type="AlphaFoldDB" id="A0AAV3SHV9"/>
<name>A0AAV3SHV9_HALDO</name>
<dbReference type="EMBL" id="BAAADN010000032">
    <property type="protein sequence ID" value="GAA0465066.1"/>
    <property type="molecule type" value="Genomic_DNA"/>
</dbReference>
<accession>A0AAV3SHV9</accession>
<organism evidence="1 2">
    <name type="scientific">Halococcus dombrowskii</name>
    <dbReference type="NCBI Taxonomy" id="179637"/>
    <lineage>
        <taxon>Archaea</taxon>
        <taxon>Methanobacteriati</taxon>
        <taxon>Methanobacteriota</taxon>
        <taxon>Stenosarchaea group</taxon>
        <taxon>Halobacteria</taxon>
        <taxon>Halobacteriales</taxon>
        <taxon>Halococcaceae</taxon>
        <taxon>Halococcus</taxon>
    </lineage>
</organism>
<evidence type="ECO:0000313" key="2">
    <source>
        <dbReference type="Proteomes" id="UP001500962"/>
    </source>
</evidence>
<protein>
    <recommendedName>
        <fullName evidence="3">Small CPxCG-related zinc finger protein</fullName>
    </recommendedName>
</protein>
<comment type="caution">
    <text evidence="1">The sequence shown here is derived from an EMBL/GenBank/DDBJ whole genome shotgun (WGS) entry which is preliminary data.</text>
</comment>
<gene>
    <name evidence="1" type="ORF">GCM10008985_22500</name>
</gene>
<proteinExistence type="predicted"/>
<reference evidence="1" key="2">
    <citation type="submission" date="2023-12" db="EMBL/GenBank/DDBJ databases">
        <authorList>
            <person name="Sun Q."/>
            <person name="Inoue M."/>
        </authorList>
    </citation>
    <scope>NUCLEOTIDE SEQUENCE</scope>
    <source>
        <strain evidence="1">JCM 12289</strain>
    </source>
</reference>
<evidence type="ECO:0000313" key="1">
    <source>
        <dbReference type="EMBL" id="GAA0465066.1"/>
    </source>
</evidence>
<dbReference type="Proteomes" id="UP001500962">
    <property type="component" value="Unassembled WGS sequence"/>
</dbReference>
<evidence type="ECO:0008006" key="3">
    <source>
        <dbReference type="Google" id="ProtNLM"/>
    </source>
</evidence>